<keyword evidence="1" id="KW-0732">Signal</keyword>
<dbReference type="EMBL" id="JACWMY010000005">
    <property type="protein sequence ID" value="MBD1364645.1"/>
    <property type="molecule type" value="Genomic_DNA"/>
</dbReference>
<organism evidence="3 4">
    <name type="scientific">Mucilaginibacter pankratovii</name>
    <dbReference type="NCBI Taxonomy" id="2772110"/>
    <lineage>
        <taxon>Bacteria</taxon>
        <taxon>Pseudomonadati</taxon>
        <taxon>Bacteroidota</taxon>
        <taxon>Sphingobacteriia</taxon>
        <taxon>Sphingobacteriales</taxon>
        <taxon>Sphingobacteriaceae</taxon>
        <taxon>Mucilaginibacter</taxon>
    </lineage>
</organism>
<dbReference type="RefSeq" id="WP_191189297.1">
    <property type="nucleotide sequence ID" value="NZ_JACWMY010000005.1"/>
</dbReference>
<dbReference type="Proteomes" id="UP000606600">
    <property type="component" value="Unassembled WGS sequence"/>
</dbReference>
<comment type="caution">
    <text evidence="3">The sequence shown here is derived from an EMBL/GenBank/DDBJ whole genome shotgun (WGS) entry which is preliminary data.</text>
</comment>
<dbReference type="InterPro" id="IPR046232">
    <property type="entry name" value="DUF6265"/>
</dbReference>
<evidence type="ECO:0000256" key="1">
    <source>
        <dbReference type="SAM" id="SignalP"/>
    </source>
</evidence>
<evidence type="ECO:0000259" key="2">
    <source>
        <dbReference type="Pfam" id="PF19780"/>
    </source>
</evidence>
<accession>A0ABR7WQR5</accession>
<evidence type="ECO:0000313" key="4">
    <source>
        <dbReference type="Proteomes" id="UP000606600"/>
    </source>
</evidence>
<gene>
    <name evidence="3" type="ORF">IDJ77_12565</name>
</gene>
<name>A0ABR7WQR5_9SPHI</name>
<protein>
    <recommendedName>
        <fullName evidence="2">DUF6265 domain-containing protein</fullName>
    </recommendedName>
</protein>
<keyword evidence="4" id="KW-1185">Reference proteome</keyword>
<feature type="signal peptide" evidence="1">
    <location>
        <begin position="1"/>
        <end position="19"/>
    </location>
</feature>
<evidence type="ECO:0000313" key="3">
    <source>
        <dbReference type="EMBL" id="MBD1364645.1"/>
    </source>
</evidence>
<feature type="chain" id="PRO_5046699877" description="DUF6265 domain-containing protein" evidence="1">
    <location>
        <begin position="20"/>
        <end position="155"/>
    </location>
</feature>
<dbReference type="Pfam" id="PF19780">
    <property type="entry name" value="DUF6265"/>
    <property type="match status" value="1"/>
</dbReference>
<sequence length="155" mass="17439">MRKILIISLLLFNGIAGFAQRNPAEPDMSKLDGLVGKWTRTNAKPGTSGYEQWERKSLTELKGFVARIKGSDTIITERTTLLLKDNAIYYVADVKENEKPVYFKLTQLTDNGFVCENPEHDFPKMITYTLDGNKLKATISGDGKAIDYLFVKADK</sequence>
<feature type="domain" description="DUF6265" evidence="2">
    <location>
        <begin position="34"/>
        <end position="140"/>
    </location>
</feature>
<reference evidence="3 4" key="1">
    <citation type="submission" date="2020-09" db="EMBL/GenBank/DDBJ databases">
        <title>Novel species of Mucilaginibacter isolated from a glacier on the Tibetan Plateau.</title>
        <authorList>
            <person name="Liu Q."/>
            <person name="Xin Y.-H."/>
        </authorList>
    </citation>
    <scope>NUCLEOTIDE SEQUENCE [LARGE SCALE GENOMIC DNA]</scope>
    <source>
        <strain evidence="3 4">ZT4R22</strain>
    </source>
</reference>
<proteinExistence type="predicted"/>